<accession>A0A821AZ85</accession>
<dbReference type="EMBL" id="CAJNYT010003917">
    <property type="protein sequence ID" value="CAF3614206.1"/>
    <property type="molecule type" value="Genomic_DNA"/>
</dbReference>
<feature type="region of interest" description="Disordered" evidence="1">
    <location>
        <begin position="567"/>
        <end position="589"/>
    </location>
</feature>
<dbReference type="Proteomes" id="UP000663851">
    <property type="component" value="Unassembled WGS sequence"/>
</dbReference>
<feature type="region of interest" description="Disordered" evidence="1">
    <location>
        <begin position="224"/>
        <end position="254"/>
    </location>
</feature>
<dbReference type="Proteomes" id="UP000663865">
    <property type="component" value="Unassembled WGS sequence"/>
</dbReference>
<dbReference type="Proteomes" id="UP000663869">
    <property type="component" value="Unassembled WGS sequence"/>
</dbReference>
<dbReference type="EMBL" id="CAJOBR010001188">
    <property type="protein sequence ID" value="CAF4586124.1"/>
    <property type="molecule type" value="Genomic_DNA"/>
</dbReference>
<evidence type="ECO:0000313" key="4">
    <source>
        <dbReference type="EMBL" id="CAF3626589.1"/>
    </source>
</evidence>
<dbReference type="Proteomes" id="UP000663862">
    <property type="component" value="Unassembled WGS sequence"/>
</dbReference>
<dbReference type="Proteomes" id="UP000663848">
    <property type="component" value="Unassembled WGS sequence"/>
</dbReference>
<evidence type="ECO:0000313" key="10">
    <source>
        <dbReference type="Proteomes" id="UP000663848"/>
    </source>
</evidence>
<evidence type="ECO:0000313" key="3">
    <source>
        <dbReference type="EMBL" id="CAF3614206.1"/>
    </source>
</evidence>
<keyword evidence="11" id="KW-1185">Reference proteome</keyword>
<name>A0A821AZ85_9BILA</name>
<comment type="caution">
    <text evidence="8">The sequence shown here is derived from an EMBL/GenBank/DDBJ whole genome shotgun (WGS) entry which is preliminary data.</text>
</comment>
<feature type="region of interest" description="Disordered" evidence="1">
    <location>
        <begin position="329"/>
        <end position="369"/>
    </location>
</feature>
<evidence type="ECO:0000313" key="2">
    <source>
        <dbReference type="EMBL" id="CAF3492753.1"/>
    </source>
</evidence>
<dbReference type="EMBL" id="CAJNYU010003038">
    <property type="protein sequence ID" value="CAF3626589.1"/>
    <property type="molecule type" value="Genomic_DNA"/>
</dbReference>
<protein>
    <submittedName>
        <fullName evidence="8">Uncharacterized protein</fullName>
    </submittedName>
</protein>
<dbReference type="EMBL" id="CAJOBP010002838">
    <property type="protein sequence ID" value="CAF4376920.1"/>
    <property type="molecule type" value="Genomic_DNA"/>
</dbReference>
<feature type="compositionally biased region" description="Polar residues" evidence="1">
    <location>
        <begin position="567"/>
        <end position="580"/>
    </location>
</feature>
<dbReference type="AlphaFoldDB" id="A0A821AZ85"/>
<dbReference type="EMBL" id="CAJNYV010002677">
    <property type="protein sequence ID" value="CAF3492753.1"/>
    <property type="molecule type" value="Genomic_DNA"/>
</dbReference>
<feature type="compositionally biased region" description="Polar residues" evidence="1">
    <location>
        <begin position="136"/>
        <end position="155"/>
    </location>
</feature>
<dbReference type="Proteomes" id="UP000663873">
    <property type="component" value="Unassembled WGS sequence"/>
</dbReference>
<dbReference type="Proteomes" id="UP000663872">
    <property type="component" value="Unassembled WGS sequence"/>
</dbReference>
<evidence type="ECO:0000313" key="7">
    <source>
        <dbReference type="EMBL" id="CAF4418151.1"/>
    </source>
</evidence>
<gene>
    <name evidence="4" type="ORF">FME351_LOCUS23222</name>
    <name evidence="3" type="ORF">GRG538_LOCUS23332</name>
    <name evidence="5" type="ORF">HFQ381_LOCUS5190</name>
    <name evidence="2" type="ORF">KIK155_LOCUS15262</name>
    <name evidence="8" type="ORF">QYT958_LOCUS10587</name>
    <name evidence="9" type="ORF">TOA249_LOCUS11285</name>
    <name evidence="7" type="ORF">TSG867_LOCUS14302</name>
    <name evidence="6" type="ORF">UJA718_LOCUS17480</name>
</gene>
<evidence type="ECO:0000313" key="6">
    <source>
        <dbReference type="EMBL" id="CAF4376920.1"/>
    </source>
</evidence>
<reference evidence="8" key="1">
    <citation type="submission" date="2021-02" db="EMBL/GenBank/DDBJ databases">
        <authorList>
            <person name="Nowell W R."/>
        </authorList>
    </citation>
    <scope>NUCLEOTIDE SEQUENCE</scope>
</reference>
<feature type="compositionally biased region" description="Pro residues" evidence="1">
    <location>
        <begin position="185"/>
        <end position="204"/>
    </location>
</feature>
<dbReference type="EMBL" id="CAJOBO010000214">
    <property type="protein sequence ID" value="CAF4164525.1"/>
    <property type="molecule type" value="Genomic_DNA"/>
</dbReference>
<evidence type="ECO:0000256" key="1">
    <source>
        <dbReference type="SAM" id="MobiDB-lite"/>
    </source>
</evidence>
<dbReference type="Proteomes" id="UP000663838">
    <property type="component" value="Unassembled WGS sequence"/>
</dbReference>
<dbReference type="EMBL" id="CAJOBS010000608">
    <property type="protein sequence ID" value="CAF4610951.1"/>
    <property type="molecule type" value="Genomic_DNA"/>
</dbReference>
<evidence type="ECO:0000313" key="8">
    <source>
        <dbReference type="EMBL" id="CAF4586124.1"/>
    </source>
</evidence>
<proteinExistence type="predicted"/>
<sequence length="589" mass="66920">MSLETQRRLLLSEWRLVVVSQTSYPIMYRIERPLLSREELRCFPGKYAIVKIPLGNRIITKWQEQVRPLDDDDDQWYVVREWTEAEIGRNYNIVEANSDREATSNRVQDRTQLHRILSEVGLNPSDFVFSPLPGDNQPQEQASNHPSAFSSYPVQQQQIKNNKYLLQTQSQSFLSPGRSIASVHQPPPPLAQPPANQPPSPPSSQPLQALSSLVNRDISNTQNTNSQLQQDMSQHILSPRRTPPEPPHSFVSHHNESNLSAEHYLREINCADNPPVKVVKPSTQNVVYRKEIRIRYLQPPTPPPPAPIIIREKHVPPIPPQSPLLIRERKPEARTPPPLTIRERPPTPPAPLEPYVIDKNLPPPPPQPRQIIIERLPTPPPKPRTVIFEKWLPYKKVKRPVLLQKAPPPEPPKVTRNVIIEYEPLKAFTVRRVIEEGVFRVDPHQYASYNAQTHTGGDVRVVERIEDLPPPSEKLAHVLNEYNYSSASPAHCYSHESHQHLSEHIPSSVQHLLSGAQTSSSTDYLTNVSRASNTPAVRQERVLSTGYSSSVPSPTIVPFQCSNSKISPRSLRQYTPNDSPMRSHISDIY</sequence>
<evidence type="ECO:0000313" key="11">
    <source>
        <dbReference type="Proteomes" id="UP000663873"/>
    </source>
</evidence>
<evidence type="ECO:0000313" key="9">
    <source>
        <dbReference type="EMBL" id="CAF4610951.1"/>
    </source>
</evidence>
<organism evidence="8 10">
    <name type="scientific">Rotaria socialis</name>
    <dbReference type="NCBI Taxonomy" id="392032"/>
    <lineage>
        <taxon>Eukaryota</taxon>
        <taxon>Metazoa</taxon>
        <taxon>Spiralia</taxon>
        <taxon>Gnathifera</taxon>
        <taxon>Rotifera</taxon>
        <taxon>Eurotatoria</taxon>
        <taxon>Bdelloidea</taxon>
        <taxon>Philodinida</taxon>
        <taxon>Philodinidae</taxon>
        <taxon>Rotaria</taxon>
    </lineage>
</organism>
<feature type="region of interest" description="Disordered" evidence="1">
    <location>
        <begin position="127"/>
        <end position="155"/>
    </location>
</feature>
<dbReference type="EMBL" id="CAJOBQ010000790">
    <property type="protein sequence ID" value="CAF4418151.1"/>
    <property type="molecule type" value="Genomic_DNA"/>
</dbReference>
<evidence type="ECO:0000313" key="5">
    <source>
        <dbReference type="EMBL" id="CAF4164525.1"/>
    </source>
</evidence>
<feature type="region of interest" description="Disordered" evidence="1">
    <location>
        <begin position="175"/>
        <end position="207"/>
    </location>
</feature>